<dbReference type="InterPro" id="IPR041662">
    <property type="entry name" value="SusD-like_2"/>
</dbReference>
<protein>
    <recommendedName>
        <fullName evidence="3">SusD/RagB family nutrient-binding outer membrane lipoprotein</fullName>
    </recommendedName>
</protein>
<accession>A0ABU0U9E8</accession>
<dbReference type="SUPFAM" id="SSF48452">
    <property type="entry name" value="TPR-like"/>
    <property type="match status" value="1"/>
</dbReference>
<evidence type="ECO:0000313" key="2">
    <source>
        <dbReference type="Proteomes" id="UP001244640"/>
    </source>
</evidence>
<dbReference type="Pfam" id="PF12771">
    <property type="entry name" value="SusD-like_2"/>
    <property type="match status" value="1"/>
</dbReference>
<name>A0ABU0U9E8_9SPHI</name>
<dbReference type="Proteomes" id="UP001244640">
    <property type="component" value="Unassembled WGS sequence"/>
</dbReference>
<gene>
    <name evidence="1" type="ORF">QE382_003459</name>
</gene>
<dbReference type="Gene3D" id="1.25.40.390">
    <property type="match status" value="1"/>
</dbReference>
<keyword evidence="2" id="KW-1185">Reference proteome</keyword>
<organism evidence="1 2">
    <name type="scientific">Sphingobacterium zeae</name>
    <dbReference type="NCBI Taxonomy" id="1776859"/>
    <lineage>
        <taxon>Bacteria</taxon>
        <taxon>Pseudomonadati</taxon>
        <taxon>Bacteroidota</taxon>
        <taxon>Sphingobacteriia</taxon>
        <taxon>Sphingobacteriales</taxon>
        <taxon>Sphingobacteriaceae</taxon>
        <taxon>Sphingobacterium</taxon>
    </lineage>
</organism>
<dbReference type="EMBL" id="JAUTBA010000001">
    <property type="protein sequence ID" value="MDQ1151475.1"/>
    <property type="molecule type" value="Genomic_DNA"/>
</dbReference>
<comment type="caution">
    <text evidence="1">The sequence shown here is derived from an EMBL/GenBank/DDBJ whole genome shotgun (WGS) entry which is preliminary data.</text>
</comment>
<dbReference type="InterPro" id="IPR011990">
    <property type="entry name" value="TPR-like_helical_dom_sf"/>
</dbReference>
<sequence length="506" mass="57143">MNMNALIKKLKYTPILVALLVSGCTKNFEKINTDPDALHDVPPQNMLVNVMRYAGDQFGGDVDGYGTFAGYIVKIQYPEDLSGLTPSNNTYGNRWAACYYNITQMLDLLKKTEKNAEGYKNTRLIARIWNNYMWSYLLDGWGDVPYSEAFQGRPEDGSILKAKYDKQEDIFPAVLADLKSIADEMAGGIGTDEMGDYDVIYGKTNSGSADIKEQMLRWQKFCNSLRLRMAMRISSVAPALAKSTIEEIASDKNKYPVIETNAESCQMFFPGTLPYMEPWYESGIYGSRINNWGMFDIFINHLLETKDPRIAAIAQKNNAGKYIGFINGSKDNPSPATSISWIGLHYINDPAGAVPFFKACETYYILAEAALSGYNVGSLTAKDAYEKAVTLSMEDNNVAASDVANYLSGEGKFNNTKERVYWDMWVALFKENYEAWSLYRRTGIPNTNYPSKIQKFKEPHTDQPFRLPYPNNEYLYNAENVKAAAAGTVDYNWGKRLWWAKENGKE</sequence>
<evidence type="ECO:0008006" key="3">
    <source>
        <dbReference type="Google" id="ProtNLM"/>
    </source>
</evidence>
<evidence type="ECO:0000313" key="1">
    <source>
        <dbReference type="EMBL" id="MDQ1151475.1"/>
    </source>
</evidence>
<reference evidence="1 2" key="1">
    <citation type="submission" date="2023-07" db="EMBL/GenBank/DDBJ databases">
        <title>Functional and genomic diversity of the sorghum phyllosphere microbiome.</title>
        <authorList>
            <person name="Shade A."/>
        </authorList>
    </citation>
    <scope>NUCLEOTIDE SEQUENCE [LARGE SCALE GENOMIC DNA]</scope>
    <source>
        <strain evidence="1 2">SORGH_AS_0892</strain>
    </source>
</reference>
<proteinExistence type="predicted"/>